<dbReference type="CDD" id="cd11577">
    <property type="entry name" value="GH71"/>
    <property type="match status" value="1"/>
</dbReference>
<organism evidence="1 2">
    <name type="scientific">Penicillium hordei</name>
    <dbReference type="NCBI Taxonomy" id="40994"/>
    <lineage>
        <taxon>Eukaryota</taxon>
        <taxon>Fungi</taxon>
        <taxon>Dikarya</taxon>
        <taxon>Ascomycota</taxon>
        <taxon>Pezizomycotina</taxon>
        <taxon>Eurotiomycetes</taxon>
        <taxon>Eurotiomycetidae</taxon>
        <taxon>Eurotiales</taxon>
        <taxon>Aspergillaceae</taxon>
        <taxon>Penicillium</taxon>
    </lineage>
</organism>
<dbReference type="GO" id="GO:0051118">
    <property type="term" value="F:glucan endo-1,3-alpha-glucosidase activity"/>
    <property type="evidence" value="ECO:0007669"/>
    <property type="project" value="InterPro"/>
</dbReference>
<gene>
    <name evidence="1" type="ORF">N7537_010495</name>
</gene>
<dbReference type="AlphaFoldDB" id="A0AAD6DUS3"/>
<dbReference type="GeneID" id="81591791"/>
<dbReference type="EMBL" id="JAQJAE010000005">
    <property type="protein sequence ID" value="KAJ5593591.1"/>
    <property type="molecule type" value="Genomic_DNA"/>
</dbReference>
<keyword evidence="1" id="KW-0378">Hydrolase</keyword>
<comment type="caution">
    <text evidence="1">The sequence shown here is derived from an EMBL/GenBank/DDBJ whole genome shotgun (WGS) entry which is preliminary data.</text>
</comment>
<proteinExistence type="predicted"/>
<evidence type="ECO:0000313" key="2">
    <source>
        <dbReference type="Proteomes" id="UP001213799"/>
    </source>
</evidence>
<protein>
    <submittedName>
        <fullName evidence="1">Glycoside hydrolase family 71</fullName>
    </submittedName>
</protein>
<dbReference type="RefSeq" id="XP_056750217.1">
    <property type="nucleotide sequence ID" value="XM_056901549.1"/>
</dbReference>
<accession>A0AAD6DUS3</accession>
<reference evidence="1" key="1">
    <citation type="journal article" date="2023" name="IMA Fungus">
        <title>Comparative genomic study of the Penicillium genus elucidates a diverse pangenome and 15 lateral gene transfer events.</title>
        <authorList>
            <person name="Petersen C."/>
            <person name="Sorensen T."/>
            <person name="Nielsen M.R."/>
            <person name="Sondergaard T.E."/>
            <person name="Sorensen J.L."/>
            <person name="Fitzpatrick D.A."/>
            <person name="Frisvad J.C."/>
            <person name="Nielsen K.L."/>
        </authorList>
    </citation>
    <scope>NUCLEOTIDE SEQUENCE</scope>
    <source>
        <strain evidence="1">IBT 12815</strain>
    </source>
</reference>
<name>A0AAD6DUS3_9EURO</name>
<keyword evidence="2" id="KW-1185">Reference proteome</keyword>
<sequence>MASSDENYGNKLVFCHFMAWPSGIPHWIVGIVSNRQSASDYDGDMKRARYAGIDAFALNIGTDPYTDTQLGFAYESAANNDMKVFISFDFNWWQTSQGSAVGAKIAQYANLPAQLKVDGKVFVSSFVGDGVDIAALRSAAGSDIYFAPNFHPGRGDFSNIQAALGWIAWENYGSKGSPTASKQLAIADSDDAYRTALNGKPYIASVSPWFSTHFGGEVSYTKNWVFPSGLLWYNRWKEILATSPRFVELLTWNDYGESHYIGPLSSPHTDDGASKWVMDMPHNGWLDMAKPFIASYKAGSKVPIRFLDEEKLVYWYRTTPKNVNCDATDTTIQGCSNSWSGNSVCGRPDGANNLTDEVFIVTMLKTPATVHVQSGRESETYKAKSGIWSHSVLMGVGRQSFKIIREGKTVDHLSGTSRRDITSTCPYGIYNFNAYVGTLPAEASVDRLQPAGLAMLSQ</sequence>
<evidence type="ECO:0000313" key="1">
    <source>
        <dbReference type="EMBL" id="KAJ5593591.1"/>
    </source>
</evidence>
<reference evidence="1" key="2">
    <citation type="submission" date="2023-01" db="EMBL/GenBank/DDBJ databases">
        <authorList>
            <person name="Petersen C."/>
        </authorList>
    </citation>
    <scope>NUCLEOTIDE SEQUENCE</scope>
    <source>
        <strain evidence="1">IBT 12815</strain>
    </source>
</reference>
<dbReference type="Gene3D" id="3.20.20.80">
    <property type="entry name" value="Glycosidases"/>
    <property type="match status" value="1"/>
</dbReference>
<dbReference type="InterPro" id="IPR005197">
    <property type="entry name" value="Glyco_hydro_71"/>
</dbReference>
<dbReference type="Proteomes" id="UP001213799">
    <property type="component" value="Unassembled WGS sequence"/>
</dbReference>
<dbReference type="Pfam" id="PF03659">
    <property type="entry name" value="Glyco_hydro_71"/>
    <property type="match status" value="1"/>
</dbReference>